<sequence length="366" mass="40281">MGLTFIKQLFRFVGLMAVVGVYSFSYAATDVQLYNERVVISQNANQKEQNDAIRQAFERVLARVTGQQETLQNASVRQQLDSGSKYLTSFRFEPSDEFFTNILGEKVATKAMILEFDENSVNSLLVRSGLPVWGSRRPEILVWIADRSAGPDNIPGESESSELADTLEAEAQLRGLPYLLPIMDLTDTLNIKFGDLYGLFSADIESASARYQADSVLAGRIDKNGNAYQADWLVLFKGERIRVPTVQGSLNEVVAAGLAAVSGRLSAQYAYVLDPSSVDNLQVQVLNVPDAVTFARIEGYLESVNLISQLTLSSLSGGNVTFNVQVSGDQMQLVDSLELDGKLVPVPELTLEEQLDSMLVYRWVAN</sequence>
<dbReference type="Proteomes" id="UP000295793">
    <property type="component" value="Unassembled WGS sequence"/>
</dbReference>
<dbReference type="AlphaFoldDB" id="A0A4R3IB26"/>
<comment type="caution">
    <text evidence="1">The sequence shown here is derived from an EMBL/GenBank/DDBJ whole genome shotgun (WGS) entry which is preliminary data.</text>
</comment>
<reference evidence="1 2" key="1">
    <citation type="submission" date="2019-03" db="EMBL/GenBank/DDBJ databases">
        <title>Genomic Encyclopedia of Archaeal and Bacterial Type Strains, Phase II (KMG-II): from individual species to whole genera.</title>
        <authorList>
            <person name="Goeker M."/>
        </authorList>
    </citation>
    <scope>NUCLEOTIDE SEQUENCE [LARGE SCALE GENOMIC DNA]</scope>
    <source>
        <strain evidence="1 2">DSM 15388</strain>
    </source>
</reference>
<keyword evidence="2" id="KW-1185">Reference proteome</keyword>
<organism evidence="1 2">
    <name type="scientific">Reinekea marinisedimentorum</name>
    <dbReference type="NCBI Taxonomy" id="230495"/>
    <lineage>
        <taxon>Bacteria</taxon>
        <taxon>Pseudomonadati</taxon>
        <taxon>Pseudomonadota</taxon>
        <taxon>Gammaproteobacteria</taxon>
        <taxon>Oceanospirillales</taxon>
        <taxon>Saccharospirillaceae</taxon>
        <taxon>Reinekea</taxon>
    </lineage>
</organism>
<evidence type="ECO:0008006" key="3">
    <source>
        <dbReference type="Google" id="ProtNLM"/>
    </source>
</evidence>
<accession>A0A4R3IB26</accession>
<dbReference type="RefSeq" id="WP_132700562.1">
    <property type="nucleotide sequence ID" value="NZ_SLZR01000003.1"/>
</dbReference>
<dbReference type="InterPro" id="IPR018642">
    <property type="entry name" value="DUF2066"/>
</dbReference>
<dbReference type="EMBL" id="SLZR01000003">
    <property type="protein sequence ID" value="TCS42650.1"/>
    <property type="molecule type" value="Genomic_DNA"/>
</dbReference>
<dbReference type="Pfam" id="PF09839">
    <property type="entry name" value="DUF2066"/>
    <property type="match status" value="1"/>
</dbReference>
<gene>
    <name evidence="1" type="ORF">BCF53_103318</name>
</gene>
<evidence type="ECO:0000313" key="1">
    <source>
        <dbReference type="EMBL" id="TCS42650.1"/>
    </source>
</evidence>
<name>A0A4R3IB26_9GAMM</name>
<evidence type="ECO:0000313" key="2">
    <source>
        <dbReference type="Proteomes" id="UP000295793"/>
    </source>
</evidence>
<proteinExistence type="predicted"/>
<protein>
    <recommendedName>
        <fullName evidence="3">DUF2066 domain-containing protein</fullName>
    </recommendedName>
</protein>
<dbReference type="OrthoDB" id="6195299at2"/>